<dbReference type="PRINTS" id="PR00625">
    <property type="entry name" value="JDOMAIN"/>
</dbReference>
<dbReference type="Ensembl" id="ENSEBUT00000010556.1">
    <property type="protein sequence ID" value="ENSEBUP00000010019.1"/>
    <property type="gene ID" value="ENSEBUG00000006435.1"/>
</dbReference>
<evidence type="ECO:0000313" key="6">
    <source>
        <dbReference type="Ensembl" id="ENSEBUP00000010019.1"/>
    </source>
</evidence>
<dbReference type="InterPro" id="IPR056453">
    <property type="entry name" value="HTH_DNAJC9"/>
</dbReference>
<reference evidence="6" key="2">
    <citation type="submission" date="2025-09" db="UniProtKB">
        <authorList>
            <consortium name="Ensembl"/>
        </authorList>
    </citation>
    <scope>IDENTIFICATION</scope>
</reference>
<dbReference type="FunFam" id="1.10.287.110:FF:000035">
    <property type="entry name" value="DnaJ homolog subfamily C member 9"/>
    <property type="match status" value="1"/>
</dbReference>
<dbReference type="PROSITE" id="PS00636">
    <property type="entry name" value="DNAJ_1"/>
    <property type="match status" value="1"/>
</dbReference>
<evidence type="ECO:0000256" key="4">
    <source>
        <dbReference type="SAM" id="Coils"/>
    </source>
</evidence>
<dbReference type="InterPro" id="IPR001623">
    <property type="entry name" value="DnaJ_domain"/>
</dbReference>
<comment type="function">
    <text evidence="2">Acts as a dual histone chaperone and heat shock co-chaperone. As a histone chaperone, forms a co-chaperone complex with MCM2 and histone H3-H4 heterodimers; and may thereby assist MCM2 in histone H3-H4 heterodimer recognition and facilitate the assembly of histones into nucleosomes. May also act as a histone co-chaperone together with TONSL. May recruit histone chaperones ASF1A, NASP and SPT2 to histone H3-H4 heterodimers. Also plays a role as co-chaperone of the HSP70 family of molecular chaperone proteins, such as HSPA1A, HSPA1B and HSPA8. As a co-chaperone, may play a role in the recruitment of HSP70-type molecular chaperone machinery to histone H3-H4 substrates, thereby maintaining the histone structural integrity. Exhibits activity to assemble histones onto DNA in vitro.</text>
</comment>
<dbReference type="CDD" id="cd06257">
    <property type="entry name" value="DnaJ"/>
    <property type="match status" value="1"/>
</dbReference>
<dbReference type="InterPro" id="IPR036869">
    <property type="entry name" value="J_dom_sf"/>
</dbReference>
<sequence>MTAPQRPLCRGYRTSAMPLMDSCERYFGTRDLYTVLSVGSDASDADLLRAYRRQALLVHPDRAEAAYRQPATASFQVLGKVHAILSNRQQREIYDEQGIVNERCDPIKQVKDWDQYFRHLFKKVNVIDIQSLEEAYRDSEEERDDLQQAYLDFEGDMDRILEVMLCARIEDEPRFRKYLEISVRAGDLPDYPAFSSQSKQKRESQKGKVHNTKDFENFEHQSVIKFLVNEGVDTPTIYERMFAVYGERCPNYNTVEKWASDCKHGYESVEDGTHTQQEEDQGPSLFREVSQEAEESALHEVGLDRTGNSLTALIKKRQKKHQGSKHLILEEQECKLSGKTKRQTQKARV</sequence>
<dbReference type="InterPro" id="IPR052594">
    <property type="entry name" value="J_domain-containing_protein"/>
</dbReference>
<keyword evidence="4" id="KW-0175">Coiled coil</keyword>
<dbReference type="PANTHER" id="PTHR44144">
    <property type="entry name" value="DNAJ HOMOLOG SUBFAMILY C MEMBER 9"/>
    <property type="match status" value="1"/>
</dbReference>
<keyword evidence="1" id="KW-0597">Phosphoprotein</keyword>
<name>A0A8C4Q5C7_EPTBU</name>
<evidence type="ECO:0000259" key="5">
    <source>
        <dbReference type="PROSITE" id="PS50076"/>
    </source>
</evidence>
<dbReference type="Proteomes" id="UP000694388">
    <property type="component" value="Unplaced"/>
</dbReference>
<feature type="domain" description="J" evidence="5">
    <location>
        <begin position="31"/>
        <end position="98"/>
    </location>
</feature>
<dbReference type="GO" id="GO:0005737">
    <property type="term" value="C:cytoplasm"/>
    <property type="evidence" value="ECO:0007669"/>
    <property type="project" value="TreeGrafter"/>
</dbReference>
<reference evidence="6" key="1">
    <citation type="submission" date="2025-08" db="UniProtKB">
        <authorList>
            <consortium name="Ensembl"/>
        </authorList>
    </citation>
    <scope>IDENTIFICATION</scope>
</reference>
<feature type="coiled-coil region" evidence="4">
    <location>
        <begin position="129"/>
        <end position="156"/>
    </location>
</feature>
<evidence type="ECO:0000256" key="2">
    <source>
        <dbReference type="ARBA" id="ARBA00054761"/>
    </source>
</evidence>
<dbReference type="PROSITE" id="PS50076">
    <property type="entry name" value="DNAJ_2"/>
    <property type="match status" value="1"/>
</dbReference>
<dbReference type="AlphaFoldDB" id="A0A8C4Q5C7"/>
<evidence type="ECO:0000256" key="3">
    <source>
        <dbReference type="ARBA" id="ARBA00071610"/>
    </source>
</evidence>
<dbReference type="GeneTree" id="ENSGT00390000014549"/>
<accession>A0A8C4Q5C7</accession>
<dbReference type="GO" id="GO:0031072">
    <property type="term" value="F:heat shock protein binding"/>
    <property type="evidence" value="ECO:0007669"/>
    <property type="project" value="TreeGrafter"/>
</dbReference>
<dbReference type="InterPro" id="IPR018253">
    <property type="entry name" value="DnaJ_domain_CS"/>
</dbReference>
<keyword evidence="7" id="KW-1185">Reference proteome</keyword>
<evidence type="ECO:0000256" key="1">
    <source>
        <dbReference type="ARBA" id="ARBA00022553"/>
    </source>
</evidence>
<organism evidence="6 7">
    <name type="scientific">Eptatretus burgeri</name>
    <name type="common">Inshore hagfish</name>
    <dbReference type="NCBI Taxonomy" id="7764"/>
    <lineage>
        <taxon>Eukaryota</taxon>
        <taxon>Metazoa</taxon>
        <taxon>Chordata</taxon>
        <taxon>Craniata</taxon>
        <taxon>Vertebrata</taxon>
        <taxon>Cyclostomata</taxon>
        <taxon>Myxini</taxon>
        <taxon>Myxiniformes</taxon>
        <taxon>Myxinidae</taxon>
        <taxon>Eptatretinae</taxon>
        <taxon>Eptatretus</taxon>
    </lineage>
</organism>
<dbReference type="SUPFAM" id="SSF46565">
    <property type="entry name" value="Chaperone J-domain"/>
    <property type="match status" value="1"/>
</dbReference>
<dbReference type="Pfam" id="PF00226">
    <property type="entry name" value="DnaJ"/>
    <property type="match status" value="1"/>
</dbReference>
<dbReference type="SMART" id="SM00271">
    <property type="entry name" value="DnaJ"/>
    <property type="match status" value="1"/>
</dbReference>
<dbReference type="Gene3D" id="1.10.287.110">
    <property type="entry name" value="DnaJ domain"/>
    <property type="match status" value="1"/>
</dbReference>
<dbReference type="Pfam" id="PF23302">
    <property type="entry name" value="HTH_DNAJC9"/>
    <property type="match status" value="1"/>
</dbReference>
<protein>
    <recommendedName>
        <fullName evidence="3">DnaJ homolog subfamily C member 9</fullName>
    </recommendedName>
</protein>
<dbReference type="PANTHER" id="PTHR44144:SF1">
    <property type="entry name" value="DNAJ HOMOLOG SUBFAMILY C MEMBER 9"/>
    <property type="match status" value="1"/>
</dbReference>
<evidence type="ECO:0000313" key="7">
    <source>
        <dbReference type="Proteomes" id="UP000694388"/>
    </source>
</evidence>
<proteinExistence type="predicted"/>
<dbReference type="GO" id="GO:0005634">
    <property type="term" value="C:nucleus"/>
    <property type="evidence" value="ECO:0007669"/>
    <property type="project" value="TreeGrafter"/>
</dbReference>